<dbReference type="InterPro" id="IPR006076">
    <property type="entry name" value="FAD-dep_OxRdtase"/>
</dbReference>
<dbReference type="Gene3D" id="3.30.9.10">
    <property type="entry name" value="D-Amino Acid Oxidase, subunit A, domain 2"/>
    <property type="match status" value="1"/>
</dbReference>
<dbReference type="SUPFAM" id="SSF51905">
    <property type="entry name" value="FAD/NAD(P)-binding domain"/>
    <property type="match status" value="1"/>
</dbReference>
<feature type="transmembrane region" description="Helical" evidence="2">
    <location>
        <begin position="12"/>
        <end position="29"/>
    </location>
</feature>
<dbReference type="Gene3D" id="3.50.50.60">
    <property type="entry name" value="FAD/NAD(P)-binding domain"/>
    <property type="match status" value="1"/>
</dbReference>
<evidence type="ECO:0000256" key="2">
    <source>
        <dbReference type="SAM" id="Phobius"/>
    </source>
</evidence>
<dbReference type="PATRIC" id="fig|573060.9.peg.2884"/>
<evidence type="ECO:0000259" key="3">
    <source>
        <dbReference type="Pfam" id="PF01266"/>
    </source>
</evidence>
<sequence>MTTAPNPAATDFLIIGAGIAGASVAYWLAPHGRVTVLERESQPGYHSTGRSAALYMASYGPDQVRALTRASLDFFRNPPPGFADYPLLKPRGAMMVATAAQMDALQAHWAMLSALDPHATFISGAQACEKVPVLRADQVAAAVYEPDAFDMDVDAIHSGFLKGIRRAGATVECNAEVTAIERSGDTWVVRAGARSWTAPVVINAAGAWAEAVGQLAGAQRIGLVPHRRSAFVFQPPAGTSVEAWPMVIGASEDWYLKPDAGMLLGSPANADPVPPQDVQPEELDIAMGIHRISEMTTLDIRRPHRTWAGLRSFVADGELVGGADAQVPGFFWVAAQGGYGIQTCAAMGEACAALVRGLPIPDHIRRHGVKPEAISPRRLAI</sequence>
<proteinExistence type="predicted"/>
<dbReference type="OrthoDB" id="9806257at2"/>
<evidence type="ECO:0000313" key="4">
    <source>
        <dbReference type="EMBL" id="EER60209.1"/>
    </source>
</evidence>
<protein>
    <submittedName>
        <fullName evidence="4">FAD dependent oxidoreductase</fullName>
    </submittedName>
</protein>
<dbReference type="PANTHER" id="PTHR13847:SF287">
    <property type="entry name" value="FAD-DEPENDENT OXIDOREDUCTASE DOMAIN-CONTAINING PROTEIN 1"/>
    <property type="match status" value="1"/>
</dbReference>
<dbReference type="EMBL" id="ACQT01000068">
    <property type="protein sequence ID" value="EER60209.1"/>
    <property type="molecule type" value="Genomic_DNA"/>
</dbReference>
<dbReference type="InterPro" id="IPR036188">
    <property type="entry name" value="FAD/NAD-bd_sf"/>
</dbReference>
<keyword evidence="1" id="KW-0560">Oxidoreductase</keyword>
<dbReference type="RefSeq" id="WP_005796509.1">
    <property type="nucleotide sequence ID" value="NZ_ACQT01000068.1"/>
</dbReference>
<dbReference type="GO" id="GO:0005737">
    <property type="term" value="C:cytoplasm"/>
    <property type="evidence" value="ECO:0007669"/>
    <property type="project" value="TreeGrafter"/>
</dbReference>
<keyword evidence="2" id="KW-0472">Membrane</keyword>
<evidence type="ECO:0000256" key="1">
    <source>
        <dbReference type="ARBA" id="ARBA00023002"/>
    </source>
</evidence>
<dbReference type="Pfam" id="PF01266">
    <property type="entry name" value="DAO"/>
    <property type="match status" value="1"/>
</dbReference>
<organism evidence="4 5">
    <name type="scientific">Acidovorax delafieldii 2AN</name>
    <dbReference type="NCBI Taxonomy" id="573060"/>
    <lineage>
        <taxon>Bacteria</taxon>
        <taxon>Pseudomonadati</taxon>
        <taxon>Pseudomonadota</taxon>
        <taxon>Betaproteobacteria</taxon>
        <taxon>Burkholderiales</taxon>
        <taxon>Comamonadaceae</taxon>
        <taxon>Acidovorax</taxon>
    </lineage>
</organism>
<feature type="domain" description="FAD dependent oxidoreductase" evidence="3">
    <location>
        <begin position="11"/>
        <end position="354"/>
    </location>
</feature>
<dbReference type="Proteomes" id="UP000003856">
    <property type="component" value="Unassembled WGS sequence"/>
</dbReference>
<dbReference type="AlphaFoldDB" id="C5T5N6"/>
<evidence type="ECO:0000313" key="5">
    <source>
        <dbReference type="Proteomes" id="UP000003856"/>
    </source>
</evidence>
<comment type="caution">
    <text evidence="4">The sequence shown here is derived from an EMBL/GenBank/DDBJ whole genome shotgun (WGS) entry which is preliminary data.</text>
</comment>
<gene>
    <name evidence="4" type="ORF">AcdelDRAFT_2216</name>
</gene>
<accession>C5T5N6</accession>
<name>C5T5N6_ACIDE</name>
<dbReference type="GO" id="GO:0016491">
    <property type="term" value="F:oxidoreductase activity"/>
    <property type="evidence" value="ECO:0007669"/>
    <property type="project" value="UniProtKB-KW"/>
</dbReference>
<keyword evidence="5" id="KW-1185">Reference proteome</keyword>
<reference evidence="4 5" key="1">
    <citation type="submission" date="2009-05" db="EMBL/GenBank/DDBJ databases">
        <title>The draft genome of Acidovorax delafieldii 2AN.</title>
        <authorList>
            <consortium name="US DOE Joint Genome Institute (JGI-PGF)"/>
            <person name="Lucas S."/>
            <person name="Copeland A."/>
            <person name="Lapidus A."/>
            <person name="Glavina del Rio T."/>
            <person name="Tice H."/>
            <person name="Bruce D."/>
            <person name="Goodwin L."/>
            <person name="Pitluck S."/>
            <person name="Larimer F."/>
            <person name="Land M.L."/>
            <person name="Hauser L."/>
            <person name="Shelobolina E.S."/>
            <person name="Picardal F."/>
            <person name="Roden E."/>
            <person name="Emerson D."/>
        </authorList>
    </citation>
    <scope>NUCLEOTIDE SEQUENCE [LARGE SCALE GENOMIC DNA]</scope>
    <source>
        <strain evidence="4 5">2AN</strain>
    </source>
</reference>
<keyword evidence="2" id="KW-1133">Transmembrane helix</keyword>
<dbReference type="PANTHER" id="PTHR13847">
    <property type="entry name" value="SARCOSINE DEHYDROGENASE-RELATED"/>
    <property type="match status" value="1"/>
</dbReference>
<keyword evidence="2" id="KW-0812">Transmembrane</keyword>